<evidence type="ECO:0000259" key="12">
    <source>
        <dbReference type="Pfam" id="PF07715"/>
    </source>
</evidence>
<proteinExistence type="inferred from homology"/>
<dbReference type="PROSITE" id="PS52016">
    <property type="entry name" value="TONB_DEPENDENT_REC_3"/>
    <property type="match status" value="1"/>
</dbReference>
<keyword evidence="10" id="KW-0732">Signal</keyword>
<reference evidence="14" key="1">
    <citation type="journal article" date="2010" name="Mol. Biosyst.">
        <title>Complete genome sequence and comparative analysis of Shewanella violacea, a psychrophilic and piezophilic bacterium from deep sea floor sediments.</title>
        <authorList>
            <person name="Aono E."/>
            <person name="Baba T."/>
            <person name="Ara T."/>
            <person name="Nishi T."/>
            <person name="Nakamichi T."/>
            <person name="Inamoto E."/>
            <person name="Toyonaga H."/>
            <person name="Hasegawa M."/>
            <person name="Takai Y."/>
            <person name="Okumura Y."/>
            <person name="Baba M."/>
            <person name="Tomita M."/>
            <person name="Kato C."/>
            <person name="Oshima T."/>
            <person name="Nakasone K."/>
            <person name="Mori H."/>
        </authorList>
    </citation>
    <scope>NUCLEOTIDE SEQUENCE [LARGE SCALE GENOMIC DNA]</scope>
    <source>
        <strain evidence="14">JCM 10179 / CIP 106290 / LMG 19151 / DSS12</strain>
    </source>
</reference>
<protein>
    <submittedName>
        <fullName evidence="13">TonB-dependent receptor</fullName>
    </submittedName>
</protein>
<keyword evidence="4 8" id="KW-0812">Transmembrane</keyword>
<dbReference type="Proteomes" id="UP000002350">
    <property type="component" value="Chromosome"/>
</dbReference>
<comment type="subcellular location">
    <subcellularLocation>
        <location evidence="1 8">Cell outer membrane</location>
        <topology evidence="1 8">Multi-pass membrane protein</topology>
    </subcellularLocation>
</comment>
<dbReference type="GO" id="GO:0044718">
    <property type="term" value="P:siderophore transmembrane transport"/>
    <property type="evidence" value="ECO:0007669"/>
    <property type="project" value="TreeGrafter"/>
</dbReference>
<dbReference type="AlphaFoldDB" id="D4ZAI6"/>
<dbReference type="InterPro" id="IPR036942">
    <property type="entry name" value="Beta-barrel_TonB_sf"/>
</dbReference>
<evidence type="ECO:0000256" key="3">
    <source>
        <dbReference type="ARBA" id="ARBA00022452"/>
    </source>
</evidence>
<sequence>MTILLHTGPPMSFSLSQTAIATRCALLCLALPSLSVLADDNARSPADSSMERMIITGSRSVERIDEVPSSVTLIDKKMLKQDMLISSELQNILAFRVPGMAPSSGTSSNSGQTLRGRKALIMIDGVPQSTPLRNGQLGIRSIDAGAIERIEVIKGATSIYGNGASGGIINYITKKASSDDKARIQLGASSKFSAVKFEDTPGYRFDASIDGTIDKFSYVLTGAMEETGLQRDSQGDVIGLKYGLSESKSKNLFTKLGYAFDEEKYLQLTYNYYDAQQKTDYVDVVGSVNSGVKTYAIKDTSGAPKLGVPQGPRGNHNLMLKYVDEEIFSNTQLTLDGYAQVIENMFFYSTRLSNPSAGYAGGQSLIKSDKKGIRVNFNTQLDWDNVEVSFIYGLDALNDVSSQPLDDGRIWVPEMDMTNLAAYLQTKIVIDGDWIIKAGVRQDSVDLSVDDYQTLKVCKSADTCSVPMDVKGGDIDYDTTTFNVGVRYNMNDYFSPFISFSQGSDISDLGRLLRTATVDDISLIRTEASIVDNYEVGVSGQVADLTYEFAAYRSNSELGTGSKYIVETGVYMPVREPQKIWGYEAQLSYQIQENLTSSVSYSWIEGKNTETDTYLDGKTISAPKFTATLDWQPIEEVRIGVNYLYVGDRKRFEPVDGKYVGTLGPVSSYNLVNLSSSYQIDNWQLSLGIENLLNQDYYSARSQAYTYSGYNTKGLGTTVNLGVKTSF</sequence>
<dbReference type="STRING" id="637905.SVI_3060"/>
<dbReference type="EMBL" id="AP011177">
    <property type="protein sequence ID" value="BAJ03031.1"/>
    <property type="molecule type" value="Genomic_DNA"/>
</dbReference>
<keyword evidence="6 8" id="KW-0472">Membrane</keyword>
<evidence type="ECO:0000256" key="9">
    <source>
        <dbReference type="RuleBase" id="RU003357"/>
    </source>
</evidence>
<feature type="signal peptide" evidence="10">
    <location>
        <begin position="1"/>
        <end position="38"/>
    </location>
</feature>
<keyword evidence="14" id="KW-1185">Reference proteome</keyword>
<keyword evidence="3 8" id="KW-1134">Transmembrane beta strand</keyword>
<evidence type="ECO:0000256" key="1">
    <source>
        <dbReference type="ARBA" id="ARBA00004571"/>
    </source>
</evidence>
<dbReference type="HOGENOM" id="CLU_015930_0_0_6"/>
<feature type="domain" description="TonB-dependent receptor plug" evidence="12">
    <location>
        <begin position="65"/>
        <end position="168"/>
    </location>
</feature>
<dbReference type="Pfam" id="PF00593">
    <property type="entry name" value="TonB_dep_Rec_b-barrel"/>
    <property type="match status" value="1"/>
</dbReference>
<organism evidence="13 14">
    <name type="scientific">Shewanella violacea (strain JCM 10179 / CIP 106290 / LMG 19151 / DSS12)</name>
    <dbReference type="NCBI Taxonomy" id="637905"/>
    <lineage>
        <taxon>Bacteria</taxon>
        <taxon>Pseudomonadati</taxon>
        <taxon>Pseudomonadota</taxon>
        <taxon>Gammaproteobacteria</taxon>
        <taxon>Alteromonadales</taxon>
        <taxon>Shewanellaceae</taxon>
        <taxon>Shewanella</taxon>
    </lineage>
</organism>
<comment type="similarity">
    <text evidence="8 9">Belongs to the TonB-dependent receptor family.</text>
</comment>
<evidence type="ECO:0000256" key="6">
    <source>
        <dbReference type="ARBA" id="ARBA00023136"/>
    </source>
</evidence>
<evidence type="ECO:0000256" key="4">
    <source>
        <dbReference type="ARBA" id="ARBA00022692"/>
    </source>
</evidence>
<dbReference type="CDD" id="cd01347">
    <property type="entry name" value="ligand_gated_channel"/>
    <property type="match status" value="1"/>
</dbReference>
<accession>D4ZAI6</accession>
<dbReference type="Pfam" id="PF07715">
    <property type="entry name" value="Plug"/>
    <property type="match status" value="1"/>
</dbReference>
<evidence type="ECO:0000259" key="11">
    <source>
        <dbReference type="Pfam" id="PF00593"/>
    </source>
</evidence>
<keyword evidence="13" id="KW-0675">Receptor</keyword>
<evidence type="ECO:0000313" key="14">
    <source>
        <dbReference type="Proteomes" id="UP000002350"/>
    </source>
</evidence>
<dbReference type="Gene3D" id="2.170.130.10">
    <property type="entry name" value="TonB-dependent receptor, plug domain"/>
    <property type="match status" value="1"/>
</dbReference>
<dbReference type="GO" id="GO:0009279">
    <property type="term" value="C:cell outer membrane"/>
    <property type="evidence" value="ECO:0007669"/>
    <property type="project" value="UniProtKB-SubCell"/>
</dbReference>
<keyword evidence="5 9" id="KW-0798">TonB box</keyword>
<evidence type="ECO:0000256" key="2">
    <source>
        <dbReference type="ARBA" id="ARBA00022448"/>
    </source>
</evidence>
<feature type="domain" description="TonB-dependent receptor-like beta-barrel" evidence="11">
    <location>
        <begin position="251"/>
        <end position="692"/>
    </location>
</feature>
<dbReference type="PANTHER" id="PTHR30069">
    <property type="entry name" value="TONB-DEPENDENT OUTER MEMBRANE RECEPTOR"/>
    <property type="match status" value="1"/>
</dbReference>
<dbReference type="InterPro" id="IPR012910">
    <property type="entry name" value="Plug_dom"/>
</dbReference>
<evidence type="ECO:0000256" key="8">
    <source>
        <dbReference type="PROSITE-ProRule" id="PRU01360"/>
    </source>
</evidence>
<dbReference type="Gene3D" id="2.40.170.20">
    <property type="entry name" value="TonB-dependent receptor, beta-barrel domain"/>
    <property type="match status" value="1"/>
</dbReference>
<evidence type="ECO:0000256" key="5">
    <source>
        <dbReference type="ARBA" id="ARBA00023077"/>
    </source>
</evidence>
<feature type="chain" id="PRO_5003067537" evidence="10">
    <location>
        <begin position="39"/>
        <end position="727"/>
    </location>
</feature>
<dbReference type="InterPro" id="IPR000531">
    <property type="entry name" value="Beta-barrel_TonB"/>
</dbReference>
<dbReference type="PANTHER" id="PTHR30069:SF42">
    <property type="entry name" value="FERRIC AEROBACTIN RECEPTOR"/>
    <property type="match status" value="1"/>
</dbReference>
<dbReference type="eggNOG" id="COG4771">
    <property type="taxonomic scope" value="Bacteria"/>
</dbReference>
<evidence type="ECO:0000313" key="13">
    <source>
        <dbReference type="EMBL" id="BAJ03031.1"/>
    </source>
</evidence>
<dbReference type="KEGG" id="svo:SVI_3060"/>
<keyword evidence="7 8" id="KW-0998">Cell outer membrane</keyword>
<gene>
    <name evidence="13" type="ordered locus">SVI_3060</name>
</gene>
<dbReference type="InterPro" id="IPR039426">
    <property type="entry name" value="TonB-dep_rcpt-like"/>
</dbReference>
<dbReference type="SUPFAM" id="SSF56935">
    <property type="entry name" value="Porins"/>
    <property type="match status" value="1"/>
</dbReference>
<dbReference type="GO" id="GO:0015344">
    <property type="term" value="F:siderophore uptake transmembrane transporter activity"/>
    <property type="evidence" value="ECO:0007669"/>
    <property type="project" value="TreeGrafter"/>
</dbReference>
<evidence type="ECO:0000256" key="7">
    <source>
        <dbReference type="ARBA" id="ARBA00023237"/>
    </source>
</evidence>
<dbReference type="InterPro" id="IPR037066">
    <property type="entry name" value="Plug_dom_sf"/>
</dbReference>
<keyword evidence="2 8" id="KW-0813">Transport</keyword>
<name>D4ZAI6_SHEVD</name>
<evidence type="ECO:0000256" key="10">
    <source>
        <dbReference type="SAM" id="SignalP"/>
    </source>
</evidence>